<feature type="compositionally biased region" description="Basic and acidic residues" evidence="11">
    <location>
        <begin position="884"/>
        <end position="893"/>
    </location>
</feature>
<gene>
    <name evidence="13" type="primary">LOC106175062</name>
</gene>
<dbReference type="Proteomes" id="UP000085678">
    <property type="component" value="Unplaced"/>
</dbReference>
<evidence type="ECO:0000256" key="11">
    <source>
        <dbReference type="SAM" id="MobiDB-lite"/>
    </source>
</evidence>
<feature type="region of interest" description="Disordered" evidence="11">
    <location>
        <begin position="872"/>
        <end position="893"/>
    </location>
</feature>
<feature type="region of interest" description="Disordered" evidence="11">
    <location>
        <begin position="441"/>
        <end position="462"/>
    </location>
</feature>
<keyword evidence="6" id="KW-0963">Cytoplasm</keyword>
<evidence type="ECO:0000313" key="12">
    <source>
        <dbReference type="Proteomes" id="UP000085678"/>
    </source>
</evidence>
<evidence type="ECO:0000256" key="8">
    <source>
        <dbReference type="ARBA" id="ARBA00022776"/>
    </source>
</evidence>
<organism evidence="12 13">
    <name type="scientific">Lingula anatina</name>
    <name type="common">Brachiopod</name>
    <name type="synonym">Lingula unguis</name>
    <dbReference type="NCBI Taxonomy" id="7574"/>
    <lineage>
        <taxon>Eukaryota</taxon>
        <taxon>Metazoa</taxon>
        <taxon>Spiralia</taxon>
        <taxon>Lophotrochozoa</taxon>
        <taxon>Brachiopoda</taxon>
        <taxon>Linguliformea</taxon>
        <taxon>Lingulata</taxon>
        <taxon>Lingulida</taxon>
        <taxon>Linguloidea</taxon>
        <taxon>Lingulidae</taxon>
        <taxon>Lingula</taxon>
    </lineage>
</organism>
<feature type="region of interest" description="Disordered" evidence="11">
    <location>
        <begin position="977"/>
        <end position="1021"/>
    </location>
</feature>
<accession>A0A1S3JQT3</accession>
<dbReference type="GO" id="GO:0000796">
    <property type="term" value="C:condensin complex"/>
    <property type="evidence" value="ECO:0007669"/>
    <property type="project" value="InterPro"/>
</dbReference>
<feature type="region of interest" description="Disordered" evidence="11">
    <location>
        <begin position="342"/>
        <end position="363"/>
    </location>
</feature>
<dbReference type="PANTHER" id="PTHR13108">
    <property type="entry name" value="CONDENSIN COMPLEX SUBUNIT 2"/>
    <property type="match status" value="1"/>
</dbReference>
<dbReference type="STRING" id="7574.A0A1S3JQT3"/>
<dbReference type="PANTHER" id="PTHR13108:SF9">
    <property type="entry name" value="CONDENSIN COMPLEX SUBUNIT 2"/>
    <property type="match status" value="1"/>
</dbReference>
<evidence type="ECO:0000256" key="1">
    <source>
        <dbReference type="ARBA" id="ARBA00004286"/>
    </source>
</evidence>
<feature type="region of interest" description="Disordered" evidence="11">
    <location>
        <begin position="773"/>
        <end position="793"/>
    </location>
</feature>
<feature type="region of interest" description="Disordered" evidence="11">
    <location>
        <begin position="1"/>
        <end position="91"/>
    </location>
</feature>
<keyword evidence="9" id="KW-0226">DNA condensation</keyword>
<dbReference type="KEGG" id="lak:106175062"/>
<feature type="region of interest" description="Disordered" evidence="11">
    <location>
        <begin position="171"/>
        <end position="203"/>
    </location>
</feature>
<evidence type="ECO:0000256" key="4">
    <source>
        <dbReference type="ARBA" id="ARBA00016065"/>
    </source>
</evidence>
<feature type="compositionally biased region" description="Acidic residues" evidence="11">
    <location>
        <begin position="561"/>
        <end position="570"/>
    </location>
</feature>
<reference evidence="13" key="1">
    <citation type="submission" date="2025-08" db="UniProtKB">
        <authorList>
            <consortium name="RefSeq"/>
        </authorList>
    </citation>
    <scope>IDENTIFICATION</scope>
    <source>
        <tissue evidence="13">Gonads</tissue>
    </source>
</reference>
<protein>
    <recommendedName>
        <fullName evidence="4">Condensin complex subunit 2</fullName>
    </recommendedName>
</protein>
<evidence type="ECO:0000256" key="3">
    <source>
        <dbReference type="ARBA" id="ARBA00009471"/>
    </source>
</evidence>
<keyword evidence="10" id="KW-0131">Cell cycle</keyword>
<keyword evidence="12" id="KW-1185">Reference proteome</keyword>
<dbReference type="OrthoDB" id="362021at2759"/>
<dbReference type="RefSeq" id="XP_013412334.1">
    <property type="nucleotide sequence ID" value="XM_013556880.1"/>
</dbReference>
<keyword evidence="8" id="KW-0498">Mitosis</keyword>
<evidence type="ECO:0000256" key="6">
    <source>
        <dbReference type="ARBA" id="ARBA00022490"/>
    </source>
</evidence>
<keyword evidence="5" id="KW-0158">Chromosome</keyword>
<dbReference type="FunCoup" id="A0A1S3JQT3">
    <property type="interactions" value="1194"/>
</dbReference>
<name>A0A1S3JQT3_LINAN</name>
<dbReference type="GO" id="GO:0005737">
    <property type="term" value="C:cytoplasm"/>
    <property type="evidence" value="ECO:0007669"/>
    <property type="project" value="UniProtKB-SubCell"/>
</dbReference>
<comment type="similarity">
    <text evidence="3">Belongs to the CND2 (condensin subunit 2) family.</text>
</comment>
<comment type="subcellular location">
    <subcellularLocation>
        <location evidence="1">Chromosome</location>
    </subcellularLocation>
    <subcellularLocation>
        <location evidence="2">Cytoplasm</location>
    </subcellularLocation>
</comment>
<proteinExistence type="inferred from homology"/>
<evidence type="ECO:0000256" key="5">
    <source>
        <dbReference type="ARBA" id="ARBA00022454"/>
    </source>
</evidence>
<feature type="compositionally biased region" description="Acidic residues" evidence="11">
    <location>
        <begin position="992"/>
        <end position="1001"/>
    </location>
</feature>
<evidence type="ECO:0000256" key="9">
    <source>
        <dbReference type="ARBA" id="ARBA00023067"/>
    </source>
</evidence>
<dbReference type="GO" id="GO:0051301">
    <property type="term" value="P:cell division"/>
    <property type="evidence" value="ECO:0007669"/>
    <property type="project" value="UniProtKB-KW"/>
</dbReference>
<dbReference type="AlphaFoldDB" id="A0A1S3JQT3"/>
<dbReference type="GeneID" id="106175062"/>
<evidence type="ECO:0000256" key="7">
    <source>
        <dbReference type="ARBA" id="ARBA00022618"/>
    </source>
</evidence>
<evidence type="ECO:0000313" key="13">
    <source>
        <dbReference type="RefSeq" id="XP_013412334.1"/>
    </source>
</evidence>
<dbReference type="GO" id="GO:0003682">
    <property type="term" value="F:chromatin binding"/>
    <property type="evidence" value="ECO:0007669"/>
    <property type="project" value="TreeGrafter"/>
</dbReference>
<feature type="region of interest" description="Disordered" evidence="11">
    <location>
        <begin position="557"/>
        <end position="588"/>
    </location>
</feature>
<dbReference type="Pfam" id="PF05786">
    <property type="entry name" value="Cnd2"/>
    <property type="match status" value="2"/>
</dbReference>
<sequence>MPAGRDLHSPAPNAVVMRPHTPQEYISPSTRRHVSHTSHSPLPTGVQMNDDEAEKKARRRSRVMELQRHNLSSPSSPADRRRSAPLSGLSNNQLAEHYSSCIKLSAENKINSKNAFGLHLIDYMADLLKKKELNNFQVASSTLDASAKIYAGRVDAIHTDTYKMLGGLGRGQAEGDKEKNGDVPVDADQEEDLNKKRKRARKSNTVEQNLKNINVSKFDLEFEVDPLFQKTSAAFDEGGTSGLLLNHLRCMDDSSELVLDSNTVLMGTRDTTQNNRRTQAVDLQEFKDLYQGVNLQSLQICPLFADFEFTNWNKDSEDSSSSMFHQLGRGDHAFDIDAEHEPIPGTGAGETAGDFMDDDFGDEYNDAGNDSYGSSTRGEPSVCIGDGTEAKLVQSAISNITHGTIGTLLQVLAAEPGEYSYFNTDLLQTWAGPDHWKLRPQSKESKYSVSRGDTTRKNKEKKQAFRLDYDQEVDFDSYFKESRAATTLTKATLEKYSKSQTTLPEDLHYEAETLFRLFMKERVMVKRQLNTSGDVDDGIENYDYDNANDRENYCPGIDGANDNDDDDDDLGGGFNLSSGPSEYSHISQDTSQGSFLANDSVMNGTILAGDNLVAQPNRVAKIDISYAKTAKKIDVKKLKAGIWNLLTSTGEDNKVDPLFQKTSAAFDEGGTSGLLLNHLRCMDDSSELVLDSNTVLMGTRDTTQNNRRTQAVDLQEFKDLYQGVNLQSLQICPLFADFEFTNWNKDSEDSSSSMFYQLGRGDHAFDIDAEHEPIPGTGAGETAGDLMDDDFGDEYNDAGNDSYGSSTRGEPSVCIGDGTEAKLVHSAISNITHGTIGTLLQVLAAEPGEYSYFNTDLLQTWAGPDHWKLRPQSKESKYSVSRGDTTRKNKEKKQAFRLDYDQEVDFDSYFKESRAATTLTKATLEKYSKSQTTLPEDLHYEAETLFRLFMKERVMVKRQLNTSGDVDDGIENYDYDNANDRENYCPGIDGSNDNDDDDDDLGGGFNLSSGPSEYSHISQDTSQGSFLANDSVMNGTILAGDNLVAQPNRVAKIDISYAKTAKKIDVKKLKAGIWNLLTSTGEDNKENQGEGDQLKKQVCGEHSFQSLLHELPKKVSRHMAKNLSVPIAFVCLLHLANEKTLKISDNQSMVDLRIEQCMFPST</sequence>
<feature type="compositionally biased region" description="Basic and acidic residues" evidence="11">
    <location>
        <begin position="453"/>
        <end position="462"/>
    </location>
</feature>
<evidence type="ECO:0000256" key="2">
    <source>
        <dbReference type="ARBA" id="ARBA00004496"/>
    </source>
</evidence>
<dbReference type="InParanoid" id="A0A1S3JQT3"/>
<feature type="compositionally biased region" description="Polar residues" evidence="11">
    <location>
        <begin position="575"/>
        <end position="588"/>
    </location>
</feature>
<dbReference type="InterPro" id="IPR022816">
    <property type="entry name" value="Condensin_barren_su2"/>
</dbReference>
<feature type="compositionally biased region" description="Polar residues" evidence="11">
    <location>
        <begin position="1011"/>
        <end position="1021"/>
    </location>
</feature>
<dbReference type="GO" id="GO:0007076">
    <property type="term" value="P:mitotic chromosome condensation"/>
    <property type="evidence" value="ECO:0007669"/>
    <property type="project" value="InterPro"/>
</dbReference>
<evidence type="ECO:0000256" key="10">
    <source>
        <dbReference type="ARBA" id="ARBA00023306"/>
    </source>
</evidence>
<keyword evidence="7" id="KW-0132">Cell division</keyword>